<feature type="compositionally biased region" description="Polar residues" evidence="1">
    <location>
        <begin position="432"/>
        <end position="460"/>
    </location>
</feature>
<evidence type="ECO:0000256" key="1">
    <source>
        <dbReference type="SAM" id="MobiDB-lite"/>
    </source>
</evidence>
<feature type="compositionally biased region" description="Basic and acidic residues" evidence="1">
    <location>
        <begin position="1137"/>
        <end position="1147"/>
    </location>
</feature>
<feature type="compositionally biased region" description="Polar residues" evidence="1">
    <location>
        <begin position="175"/>
        <end position="187"/>
    </location>
</feature>
<feature type="compositionally biased region" description="Low complexity" evidence="1">
    <location>
        <begin position="822"/>
        <end position="832"/>
    </location>
</feature>
<dbReference type="GeneID" id="77801615"/>
<proteinExistence type="predicted"/>
<reference evidence="3" key="1">
    <citation type="submission" date="2022-10" db="EMBL/GenBank/DDBJ databases">
        <title>Puccinia triticina Genome sequencing and assembly.</title>
        <authorList>
            <person name="Li C."/>
        </authorList>
    </citation>
    <scope>NUCLEOTIDE SEQUENCE</scope>
    <source>
        <strain evidence="3">Pt15</strain>
    </source>
</reference>
<feature type="compositionally biased region" description="Low complexity" evidence="1">
    <location>
        <begin position="1109"/>
        <end position="1122"/>
    </location>
</feature>
<feature type="region of interest" description="Disordered" evidence="1">
    <location>
        <begin position="473"/>
        <end position="601"/>
    </location>
</feature>
<feature type="region of interest" description="Disordered" evidence="1">
    <location>
        <begin position="1102"/>
        <end position="1162"/>
    </location>
</feature>
<accession>A0ABY7CYB5</accession>
<dbReference type="RefSeq" id="XP_053024666.1">
    <property type="nucleotide sequence ID" value="XM_053160720.1"/>
</dbReference>
<dbReference type="EMBL" id="CP110430">
    <property type="protein sequence ID" value="WAQ89111.1"/>
    <property type="molecule type" value="Genomic_DNA"/>
</dbReference>
<feature type="compositionally biased region" description="Low complexity" evidence="1">
    <location>
        <begin position="777"/>
        <end position="789"/>
    </location>
</feature>
<feature type="compositionally biased region" description="Basic residues" evidence="1">
    <location>
        <begin position="1148"/>
        <end position="1157"/>
    </location>
</feature>
<feature type="compositionally biased region" description="Basic and acidic residues" evidence="1">
    <location>
        <begin position="406"/>
        <end position="427"/>
    </location>
</feature>
<feature type="signal peptide" evidence="2">
    <location>
        <begin position="1"/>
        <end position="27"/>
    </location>
</feature>
<sequence>MTGFKPGFSQALCIVLLLLNELPRNLTRFEVVAVSPGSVDEVLSSGSSEISGLEAARSEFPLAAQNVDTLGHHAEPPDDTRKTEAELPKLNRDGPSLSEMPQQEDAASASSICAPPTNLESREDPQTEPVKANKEQTSFPGEYASAASGSDDTESRDVAYDEAKIPKAAGDTEQQKGYTPHINSANAYNPDGEHPLSRLQNQLGEENPLYPSVPYHADYHYTPAWDQSPFYYQLHYQDTVVPVTTLQVIRNFAYFPVPKDSIPSAYDQSYAHTGFATPTYNTGFEENFSSPLPSSAQAMGAPSGSQRFPDHKSKSSNFPPRLGKKNYRYDKAASRSRTKNRVDSATDAPDENRLRSSSNLETSRGESSSSVSAATGGLTHEPEIPAADESEILAQGSSPRPKHKSKTSEAEIETGAHETLEKTKQAFEAKSFTPQVRHQATDSLNQASSKPAQALQISSSELRKTKIKDLKNSHGFSKTLGPAVNLDPSEGHESIPNDNLPSVSVPAAEGSSHARIPFGEGIPSEGLEPNGALKAVERVDQVPSENRLPTHSDSQNQGLFRSSEVESPDLEAALTNMNVASSRRRRPHPSSIRNISQPPQRNRFAALDELESVVHKSGSEGQPGAAKNFDDSENHETEGRAAPDKETNSEQVTTASKKTYDPRIILDSTRSYLKSGANLALSAWYKVPSLRPSVPSFQFLRFTRSGLVQKLADHSPSFPSGKTLLDFLKNSKSKFGNIVGRRIGYRSYPVPLQLKEEPVRVISTTEKEPIKGKDASRSSCSSAAPSLKSFDLKSRESPIKPIGAGVPQSSGISDGRPMLNLGKSVEGESSSSSRKKKNLRFKPNEDERLPDYVKEIIKKAGSATPPQVEALRIIGKFMKADSVGSYTPVYLYKEAFHVDKKSANMDQEAAQDIADLQAMEKYMDQVMLKSADHKPWKWLVDRIGSIEGNRRWKALRRQYNQPKMLIRWKDHKEKVRDFHILRIGYALQLDKQWPTFYDATYSDFVYVSFAFEDKNIRKDFIAIAGADELGHRLFTLRLRSGQTRAHHNYDVNGYLTFKVRVDPGLDPEHARYAQSAVARHTFEAYDNTEGQAEQALRNAHALAHKKNPSGSSDSAASTNSDGHAGTFRLSSIVSNKSPEEKAIEAAHKKSLSSRHRGAMQYGPVRTSIWMKEGIGRRARELKNRITNKIEKERE</sequence>
<evidence type="ECO:0000313" key="4">
    <source>
        <dbReference type="Proteomes" id="UP001164743"/>
    </source>
</evidence>
<feature type="chain" id="PRO_5046094065" description="SUN domain-containing protein" evidence="2">
    <location>
        <begin position="28"/>
        <end position="1194"/>
    </location>
</feature>
<keyword evidence="4" id="KW-1185">Reference proteome</keyword>
<feature type="compositionally biased region" description="Low complexity" evidence="1">
    <location>
        <begin position="356"/>
        <end position="372"/>
    </location>
</feature>
<protein>
    <recommendedName>
        <fullName evidence="5">SUN domain-containing protein</fullName>
    </recommendedName>
</protein>
<feature type="region of interest" description="Disordered" evidence="1">
    <location>
        <begin position="69"/>
        <end position="194"/>
    </location>
</feature>
<evidence type="ECO:0008006" key="5">
    <source>
        <dbReference type="Google" id="ProtNLM"/>
    </source>
</evidence>
<dbReference type="Proteomes" id="UP001164743">
    <property type="component" value="Chromosome 10A"/>
</dbReference>
<evidence type="ECO:0000256" key="2">
    <source>
        <dbReference type="SAM" id="SignalP"/>
    </source>
</evidence>
<feature type="compositionally biased region" description="Polar residues" evidence="1">
    <location>
        <begin position="543"/>
        <end position="560"/>
    </location>
</feature>
<name>A0ABY7CYB5_9BASI</name>
<feature type="compositionally biased region" description="Basic and acidic residues" evidence="1">
    <location>
        <begin position="628"/>
        <end position="648"/>
    </location>
</feature>
<gene>
    <name evidence="3" type="ORF">PtA15_10A535</name>
</gene>
<feature type="compositionally biased region" description="Basic and acidic residues" evidence="1">
    <location>
        <begin position="70"/>
        <end position="92"/>
    </location>
</feature>
<evidence type="ECO:0000313" key="3">
    <source>
        <dbReference type="EMBL" id="WAQ89111.1"/>
    </source>
</evidence>
<feature type="compositionally biased region" description="Basic and acidic residues" evidence="1">
    <location>
        <begin position="153"/>
        <end position="165"/>
    </location>
</feature>
<dbReference type="PANTHER" id="PTHR47348:SF3">
    <property type="entry name" value="MEIOTICALLY UP-REGULATED GENE 190 PROTEIN"/>
    <property type="match status" value="1"/>
</dbReference>
<feature type="region of interest" description="Disordered" evidence="1">
    <location>
        <begin position="763"/>
        <end position="844"/>
    </location>
</feature>
<dbReference type="PANTHER" id="PTHR47348">
    <property type="entry name" value="MEIOTICALLY UP-REGULATED GENE 190 PROTEIN"/>
    <property type="match status" value="1"/>
</dbReference>
<keyword evidence="2" id="KW-0732">Signal</keyword>
<feature type="region of interest" description="Disordered" evidence="1">
    <location>
        <begin position="286"/>
        <end position="460"/>
    </location>
</feature>
<feature type="region of interest" description="Disordered" evidence="1">
    <location>
        <begin position="613"/>
        <end position="656"/>
    </location>
</feature>
<feature type="compositionally biased region" description="Basic and acidic residues" evidence="1">
    <location>
        <begin position="340"/>
        <end position="354"/>
    </location>
</feature>
<feature type="compositionally biased region" description="Polar residues" evidence="1">
    <location>
        <begin position="286"/>
        <end position="297"/>
    </location>
</feature>
<feature type="compositionally biased region" description="Basic and acidic residues" evidence="1">
    <location>
        <begin position="763"/>
        <end position="776"/>
    </location>
</feature>
<organism evidence="3 4">
    <name type="scientific">Puccinia triticina</name>
    <dbReference type="NCBI Taxonomy" id="208348"/>
    <lineage>
        <taxon>Eukaryota</taxon>
        <taxon>Fungi</taxon>
        <taxon>Dikarya</taxon>
        <taxon>Basidiomycota</taxon>
        <taxon>Pucciniomycotina</taxon>
        <taxon>Pucciniomycetes</taxon>
        <taxon>Pucciniales</taxon>
        <taxon>Pucciniaceae</taxon>
        <taxon>Puccinia</taxon>
    </lineage>
</organism>